<dbReference type="PANTHER" id="PTHR17985:SF8">
    <property type="entry name" value="TRANSPORT AND GOLGI ORGANIZATION PROTEIN 2 HOMOLOG"/>
    <property type="match status" value="1"/>
</dbReference>
<comment type="caution">
    <text evidence="1">The sequence shown here is derived from an EMBL/GenBank/DDBJ whole genome shotgun (WGS) entry which is preliminary data.</text>
</comment>
<dbReference type="InterPro" id="IPR008551">
    <property type="entry name" value="TANGO2"/>
</dbReference>
<dbReference type="Proteomes" id="UP001595978">
    <property type="component" value="Unassembled WGS sequence"/>
</dbReference>
<keyword evidence="2" id="KW-1185">Reference proteome</keyword>
<evidence type="ECO:0000313" key="1">
    <source>
        <dbReference type="EMBL" id="MFC5540373.1"/>
    </source>
</evidence>
<dbReference type="PANTHER" id="PTHR17985">
    <property type="entry name" value="SER/THR-RICH PROTEIN T10 IN DGCR REGION"/>
    <property type="match status" value="1"/>
</dbReference>
<sequence>MCLIHFQYGEHPIFQLIVVANRDEIYDRPAEPAHFWEDEPEILAGRDLLEMGTWLGISKNGRFAALTNFRDPSLPKRPRSRGEIVRNFLKESVHPSEFIDELAKMKDCYGGFNVIVGDQNRLMHYNNIFDEKNEIFPGVHSVSNHTLNTPWPKVVKGKKRMVEYLKNNPGQVDIDELFEIVMDREIAPDEELPDTGVGLEMERNLSPAFIQLPHYGTRCSTVLLIDRVGNVTFVERTFNSGHFKFEKSFRFKIQK</sequence>
<dbReference type="EMBL" id="JBHSNQ010000009">
    <property type="protein sequence ID" value="MFC5540373.1"/>
    <property type="molecule type" value="Genomic_DNA"/>
</dbReference>
<dbReference type="Gene3D" id="3.60.60.10">
    <property type="entry name" value="Penicillin V Acylase, Chain A"/>
    <property type="match status" value="1"/>
</dbReference>
<dbReference type="Pfam" id="PF05742">
    <property type="entry name" value="TANGO2"/>
    <property type="match status" value="1"/>
</dbReference>
<proteinExistence type="predicted"/>
<gene>
    <name evidence="1" type="ORF">ACFPOH_01000</name>
</gene>
<name>A0ABW0R7M5_9BACL</name>
<organism evidence="1 2">
    <name type="scientific">Ureibacillus suwonensis</name>
    <dbReference type="NCBI Taxonomy" id="313007"/>
    <lineage>
        <taxon>Bacteria</taxon>
        <taxon>Bacillati</taxon>
        <taxon>Bacillota</taxon>
        <taxon>Bacilli</taxon>
        <taxon>Bacillales</taxon>
        <taxon>Caryophanaceae</taxon>
        <taxon>Ureibacillus</taxon>
    </lineage>
</organism>
<dbReference type="RefSeq" id="WP_390308600.1">
    <property type="nucleotide sequence ID" value="NZ_JBHSNQ010000009.1"/>
</dbReference>
<evidence type="ECO:0000313" key="2">
    <source>
        <dbReference type="Proteomes" id="UP001595978"/>
    </source>
</evidence>
<protein>
    <submittedName>
        <fullName evidence="1">NRDE family protein</fullName>
    </submittedName>
</protein>
<accession>A0ABW0R7M5</accession>
<reference evidence="2" key="1">
    <citation type="journal article" date="2019" name="Int. J. Syst. Evol. Microbiol.">
        <title>The Global Catalogue of Microorganisms (GCM) 10K type strain sequencing project: providing services to taxonomists for standard genome sequencing and annotation.</title>
        <authorList>
            <consortium name="The Broad Institute Genomics Platform"/>
            <consortium name="The Broad Institute Genome Sequencing Center for Infectious Disease"/>
            <person name="Wu L."/>
            <person name="Ma J."/>
        </authorList>
    </citation>
    <scope>NUCLEOTIDE SEQUENCE [LARGE SCALE GENOMIC DNA]</scope>
    <source>
        <strain evidence="2">CCUG 56331</strain>
    </source>
</reference>